<dbReference type="SMART" id="SM00490">
    <property type="entry name" value="HELICc"/>
    <property type="match status" value="1"/>
</dbReference>
<dbReference type="SMART" id="SM00487">
    <property type="entry name" value="DEXDc"/>
    <property type="match status" value="1"/>
</dbReference>
<sequence length="594" mass="65316">MHNTTFGQPGGSQQYNPNASPWMRAPTFGDAGHQGGYNNYGSYPQRQRGGYDASSRGRGDFVHRYPPYQGEVPGHGYHREENPEEDIFKDHTPGINFDQHEEINMTITPNDIAPIKSFVEMKISPTLLENVKRCGYTKPTPVQSLGIPTALSHRDLMACAQTGSGKTASYLIPAINEILLNMSNRPQSSPNQSCPQVLVLAPTRELSLQIYGEARKFTFRTHVRCVVVYGGADPRHQIQELSRGCSLLVATPGRLMDMFSRGYVRFCSIRFLILDEADRMLDMGFEPQIRMIVQGPESDMPRAGQRQTLMYSATFPTEIQRLAREFMYRHSFLQVGRVGSTTENITQDVRWVEDNEKRQALFSLLRENVGKLVLVFVEKRRDADNLERFLRNNGLGCASIHGDRVQQEREKALRMFKSGECQILVATDVASRGLDIPNVGLVIQYDLPSNIDDYVHRIGRTGRAGKVGVAISFFNEKNRNIVDDLITLLNETHQTIIPEIRALVKRPNNNNNNFGRGGSGMGGGGYRGFGRGGGFGMGGRGGGYRGGRGGGGGYGMNSAFGRPGAGSGGLRGFGGDFGSQVGGLRGMFGAGPSS</sequence>
<evidence type="ECO:0000256" key="7">
    <source>
        <dbReference type="ARBA" id="ARBA00022884"/>
    </source>
</evidence>
<dbReference type="FunFam" id="3.40.50.300:FF:000008">
    <property type="entry name" value="ATP-dependent RNA helicase RhlB"/>
    <property type="match status" value="1"/>
</dbReference>
<dbReference type="InterPro" id="IPR014014">
    <property type="entry name" value="RNA_helicase_DEAD_Q_motif"/>
</dbReference>
<dbReference type="EC" id="3.6.4.13" evidence="1"/>
<keyword evidence="8" id="KW-0648">Protein biosynthesis</keyword>
<evidence type="ECO:0000256" key="10">
    <source>
        <dbReference type="ARBA" id="ARBA00024417"/>
    </source>
</evidence>
<evidence type="ECO:0000256" key="5">
    <source>
        <dbReference type="ARBA" id="ARBA00022806"/>
    </source>
</evidence>
<dbReference type="EMBL" id="HE575323">
    <property type="protein sequence ID" value="CCC94462.1"/>
    <property type="molecule type" value="Genomic_DNA"/>
</dbReference>
<dbReference type="AlphaFoldDB" id="G0UYJ5"/>
<feature type="compositionally biased region" description="Polar residues" evidence="17">
    <location>
        <begin position="36"/>
        <end position="45"/>
    </location>
</feature>
<evidence type="ECO:0000256" key="11">
    <source>
        <dbReference type="ARBA" id="ARBA00024769"/>
    </source>
</evidence>
<dbReference type="PROSITE" id="PS00039">
    <property type="entry name" value="DEAD_ATP_HELICASE"/>
    <property type="match status" value="1"/>
</dbReference>
<comment type="subunit">
    <text evidence="12">eIF4F is a multi-subunit complex, the composition of which varies with external and internal environmental conditions. It is composed of at least EIF4A, EIF4E and EIF4G.</text>
</comment>
<reference evidence="21" key="1">
    <citation type="journal article" date="2012" name="Proc. Natl. Acad. Sci. U.S.A.">
        <title>Antigenic diversity is generated by distinct evolutionary mechanisms in African trypanosome species.</title>
        <authorList>
            <person name="Jackson A.P."/>
            <person name="Berry A."/>
            <person name="Aslett M."/>
            <person name="Allison H.C."/>
            <person name="Burton P."/>
            <person name="Vavrova-Anderson J."/>
            <person name="Brown R."/>
            <person name="Browne H."/>
            <person name="Corton N."/>
            <person name="Hauser H."/>
            <person name="Gamble J."/>
            <person name="Gilderthorp R."/>
            <person name="Marcello L."/>
            <person name="McQuillan J."/>
            <person name="Otto T.D."/>
            <person name="Quail M.A."/>
            <person name="Sanders M.J."/>
            <person name="van Tonder A."/>
            <person name="Ginger M.L."/>
            <person name="Field M.C."/>
            <person name="Barry J.D."/>
            <person name="Hertz-Fowler C."/>
            <person name="Berriman M."/>
        </authorList>
    </citation>
    <scope>NUCLEOTIDE SEQUENCE</scope>
    <source>
        <strain evidence="21">IL3000</strain>
    </source>
</reference>
<dbReference type="InterPro" id="IPR044763">
    <property type="entry name" value="Ded1/Dbp1_DEADc"/>
</dbReference>
<evidence type="ECO:0000256" key="3">
    <source>
        <dbReference type="ARBA" id="ARBA00022741"/>
    </source>
</evidence>
<organism evidence="21">
    <name type="scientific">Trypanosoma congolense (strain IL3000)</name>
    <dbReference type="NCBI Taxonomy" id="1068625"/>
    <lineage>
        <taxon>Eukaryota</taxon>
        <taxon>Discoba</taxon>
        <taxon>Euglenozoa</taxon>
        <taxon>Kinetoplastea</taxon>
        <taxon>Metakinetoplastina</taxon>
        <taxon>Trypanosomatida</taxon>
        <taxon>Trypanosomatidae</taxon>
        <taxon>Trypanosoma</taxon>
        <taxon>Nannomonas</taxon>
    </lineage>
</organism>
<dbReference type="InterPro" id="IPR000629">
    <property type="entry name" value="RNA-helicase_DEAD-box_CS"/>
</dbReference>
<dbReference type="PROSITE" id="PS51195">
    <property type="entry name" value="Q_MOTIF"/>
    <property type="match status" value="1"/>
</dbReference>
<dbReference type="InterPro" id="IPR027417">
    <property type="entry name" value="P-loop_NTPase"/>
</dbReference>
<dbReference type="SUPFAM" id="SSF52540">
    <property type="entry name" value="P-loop containing nucleoside triphosphate hydrolases"/>
    <property type="match status" value="1"/>
</dbReference>
<keyword evidence="4 16" id="KW-0378">Hydrolase</keyword>
<keyword evidence="5 16" id="KW-0347">Helicase</keyword>
<evidence type="ECO:0000256" key="9">
    <source>
        <dbReference type="ARBA" id="ARBA00024352"/>
    </source>
</evidence>
<evidence type="ECO:0000256" key="12">
    <source>
        <dbReference type="ARBA" id="ARBA00025917"/>
    </source>
</evidence>
<dbReference type="FunFam" id="3.40.50.300:FF:000397">
    <property type="entry name" value="Probable ATP-dependent RNA helicase DDX4"/>
    <property type="match status" value="1"/>
</dbReference>
<dbReference type="InterPro" id="IPR014001">
    <property type="entry name" value="Helicase_ATP-bd"/>
</dbReference>
<dbReference type="VEuPathDB" id="TriTrypDB:TcIL3000_10_12440"/>
<evidence type="ECO:0000259" key="19">
    <source>
        <dbReference type="PROSITE" id="PS51194"/>
    </source>
</evidence>
<dbReference type="GO" id="GO:0005524">
    <property type="term" value="F:ATP binding"/>
    <property type="evidence" value="ECO:0007669"/>
    <property type="project" value="UniProtKB-KW"/>
</dbReference>
<comment type="function">
    <text evidence="11">ATP-dependent RNA helicase which is a subunit of the eIF4F complex involved in cap recognition and is required for mRNA binding to ribosome. In the current model of translation initiation, eIF4A unwinds RNA secondary structures in the 5'-UTR of mRNAs which is necessary to allow efficient binding of the small ribosomal subunit, and subsequent scanning for the initiator codon.</text>
</comment>
<proteinExistence type="inferred from homology"/>
<keyword evidence="2" id="KW-0396">Initiation factor</keyword>
<dbReference type="Pfam" id="PF00270">
    <property type="entry name" value="DEAD"/>
    <property type="match status" value="1"/>
</dbReference>
<keyword evidence="7" id="KW-0694">RNA-binding</keyword>
<evidence type="ECO:0000256" key="8">
    <source>
        <dbReference type="ARBA" id="ARBA00022917"/>
    </source>
</evidence>
<evidence type="ECO:0000256" key="13">
    <source>
        <dbReference type="ARBA" id="ARBA00030297"/>
    </source>
</evidence>
<dbReference type="CDD" id="cd18787">
    <property type="entry name" value="SF2_C_DEAD"/>
    <property type="match status" value="1"/>
</dbReference>
<feature type="domain" description="Helicase ATP-binding" evidence="18">
    <location>
        <begin position="147"/>
        <end position="333"/>
    </location>
</feature>
<evidence type="ECO:0000256" key="1">
    <source>
        <dbReference type="ARBA" id="ARBA00012552"/>
    </source>
</evidence>
<evidence type="ECO:0000256" key="4">
    <source>
        <dbReference type="ARBA" id="ARBA00022801"/>
    </source>
</evidence>
<dbReference type="GO" id="GO:0016787">
    <property type="term" value="F:hydrolase activity"/>
    <property type="evidence" value="ECO:0007669"/>
    <property type="project" value="UniProtKB-KW"/>
</dbReference>
<evidence type="ECO:0000256" key="6">
    <source>
        <dbReference type="ARBA" id="ARBA00022840"/>
    </source>
</evidence>
<dbReference type="PANTHER" id="PTHR47958">
    <property type="entry name" value="ATP-DEPENDENT RNA HELICASE DBP3"/>
    <property type="match status" value="1"/>
</dbReference>
<dbReference type="Pfam" id="PF00271">
    <property type="entry name" value="Helicase_C"/>
    <property type="match status" value="1"/>
</dbReference>
<evidence type="ECO:0000259" key="20">
    <source>
        <dbReference type="PROSITE" id="PS51195"/>
    </source>
</evidence>
<comment type="catalytic activity">
    <reaction evidence="14">
        <text>ATP + H2O = ADP + phosphate + H(+)</text>
        <dbReference type="Rhea" id="RHEA:13065"/>
        <dbReference type="ChEBI" id="CHEBI:15377"/>
        <dbReference type="ChEBI" id="CHEBI:15378"/>
        <dbReference type="ChEBI" id="CHEBI:30616"/>
        <dbReference type="ChEBI" id="CHEBI:43474"/>
        <dbReference type="ChEBI" id="CHEBI:456216"/>
        <dbReference type="EC" id="3.6.4.13"/>
    </reaction>
</comment>
<dbReference type="GO" id="GO:0003724">
    <property type="term" value="F:RNA helicase activity"/>
    <property type="evidence" value="ECO:0007669"/>
    <property type="project" value="UniProtKB-EC"/>
</dbReference>
<feature type="compositionally biased region" description="Polar residues" evidence="17">
    <location>
        <begin position="1"/>
        <end position="19"/>
    </location>
</feature>
<feature type="domain" description="Helicase C-terminal" evidence="19">
    <location>
        <begin position="344"/>
        <end position="504"/>
    </location>
</feature>
<evidence type="ECO:0000256" key="2">
    <source>
        <dbReference type="ARBA" id="ARBA00022540"/>
    </source>
</evidence>
<evidence type="ECO:0000256" key="15">
    <source>
        <dbReference type="PROSITE-ProRule" id="PRU00552"/>
    </source>
</evidence>
<evidence type="ECO:0000256" key="14">
    <source>
        <dbReference type="ARBA" id="ARBA00047984"/>
    </source>
</evidence>
<feature type="domain" description="DEAD-box RNA helicase Q" evidence="20">
    <location>
        <begin position="116"/>
        <end position="144"/>
    </location>
</feature>
<dbReference type="InterPro" id="IPR011545">
    <property type="entry name" value="DEAD/DEAH_box_helicase_dom"/>
</dbReference>
<protein>
    <recommendedName>
        <fullName evidence="10">Probable eukaryotic initiation factor 4A</fullName>
        <ecNumber evidence="1">3.6.4.13</ecNumber>
    </recommendedName>
    <alternativeName>
        <fullName evidence="13">ATP-dependent RNA helicase eIF4A</fullName>
    </alternativeName>
</protein>
<dbReference type="Gene3D" id="3.40.50.300">
    <property type="entry name" value="P-loop containing nucleotide triphosphate hydrolases"/>
    <property type="match status" value="2"/>
</dbReference>
<comment type="similarity">
    <text evidence="9">Belongs to the DEAD box helicase family. eIF4A subfamily.</text>
</comment>
<evidence type="ECO:0000313" key="21">
    <source>
        <dbReference type="EMBL" id="CCC94462.1"/>
    </source>
</evidence>
<accession>G0UYJ5</accession>
<feature type="region of interest" description="Disordered" evidence="17">
    <location>
        <begin position="1"/>
        <end position="60"/>
    </location>
</feature>
<feature type="short sequence motif" description="Q motif" evidence="15">
    <location>
        <begin position="116"/>
        <end position="144"/>
    </location>
</feature>
<evidence type="ECO:0000256" key="16">
    <source>
        <dbReference type="RuleBase" id="RU000492"/>
    </source>
</evidence>
<gene>
    <name evidence="21" type="ORF">TCIL3000_10_12440</name>
</gene>
<evidence type="ECO:0000256" key="17">
    <source>
        <dbReference type="SAM" id="MobiDB-lite"/>
    </source>
</evidence>
<evidence type="ECO:0000259" key="18">
    <source>
        <dbReference type="PROSITE" id="PS51192"/>
    </source>
</evidence>
<dbReference type="GO" id="GO:0003723">
    <property type="term" value="F:RNA binding"/>
    <property type="evidence" value="ECO:0007669"/>
    <property type="project" value="UniProtKB-KW"/>
</dbReference>
<dbReference type="PROSITE" id="PS51194">
    <property type="entry name" value="HELICASE_CTER"/>
    <property type="match status" value="1"/>
</dbReference>
<name>G0UYJ5_TRYCI</name>
<keyword evidence="3 16" id="KW-0547">Nucleotide-binding</keyword>
<dbReference type="GO" id="GO:0003743">
    <property type="term" value="F:translation initiation factor activity"/>
    <property type="evidence" value="ECO:0007669"/>
    <property type="project" value="UniProtKB-KW"/>
</dbReference>
<dbReference type="CDD" id="cd17967">
    <property type="entry name" value="DEADc_DDX3_DDX4"/>
    <property type="match status" value="1"/>
</dbReference>
<keyword evidence="6 16" id="KW-0067">ATP-binding</keyword>
<dbReference type="PROSITE" id="PS51192">
    <property type="entry name" value="HELICASE_ATP_BIND_1"/>
    <property type="match status" value="1"/>
</dbReference>
<dbReference type="InterPro" id="IPR001650">
    <property type="entry name" value="Helicase_C-like"/>
</dbReference>